<keyword evidence="3" id="KW-1185">Reference proteome</keyword>
<feature type="transmembrane region" description="Helical" evidence="1">
    <location>
        <begin position="48"/>
        <end position="70"/>
    </location>
</feature>
<keyword evidence="1" id="KW-0812">Transmembrane</keyword>
<dbReference type="RefSeq" id="WP_144592171.1">
    <property type="nucleotide sequence ID" value="NZ_VJWX01000435.1"/>
</dbReference>
<feature type="transmembrane region" description="Helical" evidence="1">
    <location>
        <begin position="21"/>
        <end position="42"/>
    </location>
</feature>
<sequence>MGPARAGYPDRVRDRPPTSAVSLFTAIGTTLILAVGVVGLALRHAALGYWLLWCVALVAGVAVNAWAYFVTRGGR</sequence>
<protein>
    <recommendedName>
        <fullName evidence="4">DUF2530 domain-containing protein</fullName>
    </recommendedName>
</protein>
<evidence type="ECO:0000256" key="1">
    <source>
        <dbReference type="SAM" id="Phobius"/>
    </source>
</evidence>
<name>A0A558B0E8_9PSEU</name>
<evidence type="ECO:0008006" key="4">
    <source>
        <dbReference type="Google" id="ProtNLM"/>
    </source>
</evidence>
<gene>
    <name evidence="2" type="ORF">FNH05_29765</name>
</gene>
<keyword evidence="1" id="KW-1133">Transmembrane helix</keyword>
<dbReference type="Proteomes" id="UP000320011">
    <property type="component" value="Unassembled WGS sequence"/>
</dbReference>
<keyword evidence="1" id="KW-0472">Membrane</keyword>
<dbReference type="EMBL" id="VJWX01000435">
    <property type="protein sequence ID" value="TVT29963.1"/>
    <property type="molecule type" value="Genomic_DNA"/>
</dbReference>
<evidence type="ECO:0000313" key="3">
    <source>
        <dbReference type="Proteomes" id="UP000320011"/>
    </source>
</evidence>
<comment type="caution">
    <text evidence="2">The sequence shown here is derived from an EMBL/GenBank/DDBJ whole genome shotgun (WGS) entry which is preliminary data.</text>
</comment>
<reference evidence="2 3" key="2">
    <citation type="submission" date="2019-08" db="EMBL/GenBank/DDBJ databases">
        <title>Amycolatopsis acidicola sp. nov., isolated from peat swamp forest soil.</title>
        <authorList>
            <person name="Srisuk N."/>
        </authorList>
    </citation>
    <scope>NUCLEOTIDE SEQUENCE [LARGE SCALE GENOMIC DNA]</scope>
    <source>
        <strain evidence="2 3">TBRC 6029</strain>
    </source>
</reference>
<accession>A0A558B0E8</accession>
<reference evidence="2 3" key="1">
    <citation type="submission" date="2019-07" db="EMBL/GenBank/DDBJ databases">
        <authorList>
            <person name="Duangmal K."/>
            <person name="Teo W.F.A."/>
        </authorList>
    </citation>
    <scope>NUCLEOTIDE SEQUENCE [LARGE SCALE GENOMIC DNA]</scope>
    <source>
        <strain evidence="2 3">TBRC 6029</strain>
    </source>
</reference>
<evidence type="ECO:0000313" key="2">
    <source>
        <dbReference type="EMBL" id="TVT29963.1"/>
    </source>
</evidence>
<dbReference type="AlphaFoldDB" id="A0A558B0E8"/>
<proteinExistence type="predicted"/>
<organism evidence="2 3">
    <name type="scientific">Amycolatopsis rhizosphaerae</name>
    <dbReference type="NCBI Taxonomy" id="2053003"/>
    <lineage>
        <taxon>Bacteria</taxon>
        <taxon>Bacillati</taxon>
        <taxon>Actinomycetota</taxon>
        <taxon>Actinomycetes</taxon>
        <taxon>Pseudonocardiales</taxon>
        <taxon>Pseudonocardiaceae</taxon>
        <taxon>Amycolatopsis</taxon>
    </lineage>
</organism>